<evidence type="ECO:0000313" key="3">
    <source>
        <dbReference type="EMBL" id="DAD87891.1"/>
    </source>
</evidence>
<feature type="region of interest" description="Disordered" evidence="2">
    <location>
        <begin position="171"/>
        <end position="193"/>
    </location>
</feature>
<feature type="compositionally biased region" description="Basic and acidic residues" evidence="2">
    <location>
        <begin position="1"/>
        <end position="29"/>
    </location>
</feature>
<keyword evidence="1" id="KW-0175">Coiled coil</keyword>
<proteinExistence type="predicted"/>
<evidence type="ECO:0000256" key="1">
    <source>
        <dbReference type="SAM" id="Coils"/>
    </source>
</evidence>
<organism evidence="3">
    <name type="scientific">Siphoviridae sp. ct43U4</name>
    <dbReference type="NCBI Taxonomy" id="2826285"/>
    <lineage>
        <taxon>Viruses</taxon>
        <taxon>Duplodnaviria</taxon>
        <taxon>Heunggongvirae</taxon>
        <taxon>Uroviricota</taxon>
        <taxon>Caudoviricetes</taxon>
    </lineage>
</organism>
<feature type="region of interest" description="Disordered" evidence="2">
    <location>
        <begin position="1"/>
        <end position="66"/>
    </location>
</feature>
<feature type="compositionally biased region" description="Basic and acidic residues" evidence="2">
    <location>
        <begin position="184"/>
        <end position="193"/>
    </location>
</feature>
<sequence length="205" mass="22629">MFIKNLEIKKEEPTAEEKVETPKTDENADKGGSVEQQDAKPEQTAEKSATENSAVEEKSTQAEKTTVEKTFTQAELDSIIQSRLGKVYAKLGAKNADEFEQKLSESNSKLAETETKLKQIERDTALKDNHINPDRVKDVDIWFKGTGTEFSASALTEAVKTHPEWVSKVVVPEVGSHTSGNTEADSRRDNESRIAEALGYSKLVG</sequence>
<name>A0A8S5N180_9CAUD</name>
<evidence type="ECO:0000256" key="2">
    <source>
        <dbReference type="SAM" id="MobiDB-lite"/>
    </source>
</evidence>
<accession>A0A8S5N180</accession>
<feature type="coiled-coil region" evidence="1">
    <location>
        <begin position="96"/>
        <end position="123"/>
    </location>
</feature>
<feature type="compositionally biased region" description="Basic and acidic residues" evidence="2">
    <location>
        <begin position="37"/>
        <end position="66"/>
    </location>
</feature>
<protein>
    <submittedName>
        <fullName evidence="3">Major head protein</fullName>
    </submittedName>
</protein>
<reference evidence="3" key="1">
    <citation type="journal article" date="2021" name="Proc. Natl. Acad. Sci. U.S.A.">
        <title>A Catalog of Tens of Thousands of Viruses from Human Metagenomes Reveals Hidden Associations with Chronic Diseases.</title>
        <authorList>
            <person name="Tisza M.J."/>
            <person name="Buck C.B."/>
        </authorList>
    </citation>
    <scope>NUCLEOTIDE SEQUENCE</scope>
    <source>
        <strain evidence="3">Ct43U4</strain>
    </source>
</reference>
<dbReference type="EMBL" id="BK015029">
    <property type="protein sequence ID" value="DAD87891.1"/>
    <property type="molecule type" value="Genomic_DNA"/>
</dbReference>